<name>A0A157ZAC3_9BURK</name>
<evidence type="ECO:0000313" key="2">
    <source>
        <dbReference type="Proteomes" id="UP000054851"/>
    </source>
</evidence>
<evidence type="ECO:0000313" key="1">
    <source>
        <dbReference type="EMBL" id="SAK41867.1"/>
    </source>
</evidence>
<gene>
    <name evidence="1" type="ORF">AWB79_00499</name>
</gene>
<comment type="caution">
    <text evidence="1">The sequence shown here is derived from an EMBL/GenBank/DDBJ whole genome shotgun (WGS) entry which is preliminary data.</text>
</comment>
<keyword evidence="2" id="KW-1185">Reference proteome</keyword>
<reference evidence="1" key="1">
    <citation type="submission" date="2016-01" db="EMBL/GenBank/DDBJ databases">
        <authorList>
            <person name="Peeters C."/>
        </authorList>
    </citation>
    <scope>NUCLEOTIDE SEQUENCE</scope>
    <source>
        <strain evidence="1">LMG 29322</strain>
    </source>
</reference>
<protein>
    <submittedName>
        <fullName evidence="1">Uncharacterized protein</fullName>
    </submittedName>
</protein>
<proteinExistence type="predicted"/>
<organism evidence="1 2">
    <name type="scientific">Caballeronia hypogeia</name>
    <dbReference type="NCBI Taxonomy" id="1777140"/>
    <lineage>
        <taxon>Bacteria</taxon>
        <taxon>Pseudomonadati</taxon>
        <taxon>Pseudomonadota</taxon>
        <taxon>Betaproteobacteria</taxon>
        <taxon>Burkholderiales</taxon>
        <taxon>Burkholderiaceae</taxon>
        <taxon>Caballeronia</taxon>
    </lineage>
</organism>
<dbReference type="AlphaFoldDB" id="A0A157ZAC3"/>
<accession>A0A157ZAC3</accession>
<sequence>MKLQTRTLIRVLTKRIGRKNVNQFGDWVNCESVRLGWKDTQSSNKWAKLDSGKFKNPPVKPIQMLSQLFDDAESVYINGPANLWQALWGDATDPNVLWPLCRTRFASCGPWIDEPTWEAIKSEYNDERTFLETMRAFEGELLFALKCKEPITLNHLTESIALYRLHQITNTLTVSNVDGVGAYRCIRHCLDDVHLWHELHSYGAFRLINDELIDMEINRLAAERSYRTSIGIDRHLIQMYADDPLPWIEDDDRWRMLNFPWAS</sequence>
<dbReference type="Proteomes" id="UP000054851">
    <property type="component" value="Unassembled WGS sequence"/>
</dbReference>
<dbReference type="EMBL" id="FCOA02000001">
    <property type="protein sequence ID" value="SAK41867.1"/>
    <property type="molecule type" value="Genomic_DNA"/>
</dbReference>